<organism evidence="1 2">
    <name type="scientific">Dentiscutata erythropus</name>
    <dbReference type="NCBI Taxonomy" id="1348616"/>
    <lineage>
        <taxon>Eukaryota</taxon>
        <taxon>Fungi</taxon>
        <taxon>Fungi incertae sedis</taxon>
        <taxon>Mucoromycota</taxon>
        <taxon>Glomeromycotina</taxon>
        <taxon>Glomeromycetes</taxon>
        <taxon>Diversisporales</taxon>
        <taxon>Gigasporaceae</taxon>
        <taxon>Dentiscutata</taxon>
    </lineage>
</organism>
<protein>
    <submittedName>
        <fullName evidence="1">16203_t:CDS:1</fullName>
    </submittedName>
</protein>
<reference evidence="1" key="1">
    <citation type="submission" date="2021-06" db="EMBL/GenBank/DDBJ databases">
        <authorList>
            <person name="Kallberg Y."/>
            <person name="Tangrot J."/>
            <person name="Rosling A."/>
        </authorList>
    </citation>
    <scope>NUCLEOTIDE SEQUENCE</scope>
    <source>
        <strain evidence="1">MA453B</strain>
    </source>
</reference>
<sequence length="114" mass="13348">MPETYELEESESDDEPEYEIPEINNATMLVSDLLYETNLAAQELESNINEYIDMIDQPTMTEDILTDDVTMAEAIEVLEKVIRYQESLDFGIGFDKYELAALRKRLKEWRSEKK</sequence>
<accession>A0A9N9F6G0</accession>
<evidence type="ECO:0000313" key="1">
    <source>
        <dbReference type="EMBL" id="CAG8513830.1"/>
    </source>
</evidence>
<dbReference type="Proteomes" id="UP000789405">
    <property type="component" value="Unassembled WGS sequence"/>
</dbReference>
<proteinExistence type="predicted"/>
<comment type="caution">
    <text evidence="1">The sequence shown here is derived from an EMBL/GenBank/DDBJ whole genome shotgun (WGS) entry which is preliminary data.</text>
</comment>
<dbReference type="AlphaFoldDB" id="A0A9N9F6G0"/>
<dbReference type="OrthoDB" id="2440722at2759"/>
<evidence type="ECO:0000313" key="2">
    <source>
        <dbReference type="Proteomes" id="UP000789405"/>
    </source>
</evidence>
<gene>
    <name evidence="1" type="ORF">DERYTH_LOCUS3521</name>
</gene>
<keyword evidence="2" id="KW-1185">Reference proteome</keyword>
<name>A0A9N9F6G0_9GLOM</name>
<dbReference type="EMBL" id="CAJVPY010001252">
    <property type="protein sequence ID" value="CAG8513830.1"/>
    <property type="molecule type" value="Genomic_DNA"/>
</dbReference>